<dbReference type="Proteomes" id="UP000612956">
    <property type="component" value="Unassembled WGS sequence"/>
</dbReference>
<dbReference type="RefSeq" id="WP_188829887.1">
    <property type="nucleotide sequence ID" value="NZ_BMMW01000003.1"/>
</dbReference>
<dbReference type="Pfam" id="PF05685">
    <property type="entry name" value="Uma2"/>
    <property type="match status" value="1"/>
</dbReference>
<dbReference type="Gene3D" id="3.90.1570.10">
    <property type="entry name" value="tt1808, chain A"/>
    <property type="match status" value="1"/>
</dbReference>
<evidence type="ECO:0000313" key="3">
    <source>
        <dbReference type="Proteomes" id="UP000612956"/>
    </source>
</evidence>
<dbReference type="SUPFAM" id="SSF52980">
    <property type="entry name" value="Restriction endonuclease-like"/>
    <property type="match status" value="1"/>
</dbReference>
<dbReference type="InterPro" id="IPR011335">
    <property type="entry name" value="Restrct_endonuc-II-like"/>
</dbReference>
<keyword evidence="3" id="KW-1185">Reference proteome</keyword>
<feature type="domain" description="Putative restriction endonuclease" evidence="1">
    <location>
        <begin position="18"/>
        <end position="146"/>
    </location>
</feature>
<comment type="caution">
    <text evidence="2">The sequence shown here is derived from an EMBL/GenBank/DDBJ whole genome shotgun (WGS) entry which is preliminary data.</text>
</comment>
<gene>
    <name evidence="2" type="ORF">GCM10011591_32970</name>
</gene>
<evidence type="ECO:0000259" key="1">
    <source>
        <dbReference type="Pfam" id="PF05685"/>
    </source>
</evidence>
<evidence type="ECO:0000313" key="2">
    <source>
        <dbReference type="EMBL" id="GGK58157.1"/>
    </source>
</evidence>
<dbReference type="EMBL" id="BMMW01000003">
    <property type="protein sequence ID" value="GGK58157.1"/>
    <property type="molecule type" value="Genomic_DNA"/>
</dbReference>
<dbReference type="AlphaFoldDB" id="A0A917QM25"/>
<reference evidence="2" key="2">
    <citation type="submission" date="2020-09" db="EMBL/GenBank/DDBJ databases">
        <authorList>
            <person name="Sun Q."/>
            <person name="Zhou Y."/>
        </authorList>
    </citation>
    <scope>NUCLEOTIDE SEQUENCE</scope>
    <source>
        <strain evidence="2">CGMCC 4.7278</strain>
    </source>
</reference>
<dbReference type="InterPro" id="IPR012296">
    <property type="entry name" value="Nuclease_put_TT1808"/>
</dbReference>
<organism evidence="2 3">
    <name type="scientific">Nocardia camponoti</name>
    <dbReference type="NCBI Taxonomy" id="1616106"/>
    <lineage>
        <taxon>Bacteria</taxon>
        <taxon>Bacillati</taxon>
        <taxon>Actinomycetota</taxon>
        <taxon>Actinomycetes</taxon>
        <taxon>Mycobacteriales</taxon>
        <taxon>Nocardiaceae</taxon>
        <taxon>Nocardia</taxon>
    </lineage>
</organism>
<accession>A0A917QM25</accession>
<proteinExistence type="predicted"/>
<dbReference type="PANTHER" id="PTHR35400">
    <property type="entry name" value="SLR1083 PROTEIN"/>
    <property type="match status" value="1"/>
</dbReference>
<sequence length="188" mass="20614">MGAEPVAPAWMHQQVTPAEYDSWSAEQCEGIEIVDGMVVVSPSASKRHNRLARIIANALDAAAGSEWNADTDFDVRLQDVPFTNRRPDVVVYRADTIDISPTRPEHVLLVVEVVSPGSETTDRIVKTEQYAKAGIAFYWRVEQSATGVPLVYTYILDSATGSYRVDEVFTRTVSAVAPFDVVIDLGAV</sequence>
<protein>
    <recommendedName>
        <fullName evidence="1">Putative restriction endonuclease domain-containing protein</fullName>
    </recommendedName>
</protein>
<dbReference type="CDD" id="cd06260">
    <property type="entry name" value="DUF820-like"/>
    <property type="match status" value="1"/>
</dbReference>
<name>A0A917QM25_9NOCA</name>
<dbReference type="PANTHER" id="PTHR35400:SF3">
    <property type="entry name" value="SLL1072 PROTEIN"/>
    <property type="match status" value="1"/>
</dbReference>
<reference evidence="2" key="1">
    <citation type="journal article" date="2014" name="Int. J. Syst. Evol. Microbiol.">
        <title>Complete genome sequence of Corynebacterium casei LMG S-19264T (=DSM 44701T), isolated from a smear-ripened cheese.</title>
        <authorList>
            <consortium name="US DOE Joint Genome Institute (JGI-PGF)"/>
            <person name="Walter F."/>
            <person name="Albersmeier A."/>
            <person name="Kalinowski J."/>
            <person name="Ruckert C."/>
        </authorList>
    </citation>
    <scope>NUCLEOTIDE SEQUENCE</scope>
    <source>
        <strain evidence="2">CGMCC 4.7278</strain>
    </source>
</reference>
<dbReference type="InterPro" id="IPR008538">
    <property type="entry name" value="Uma2"/>
</dbReference>